<comment type="cofactor">
    <cofactor evidence="8">
        <name>Mg(2+)</name>
        <dbReference type="ChEBI" id="CHEBI:18420"/>
    </cofactor>
    <cofactor evidence="8">
        <name>Mn(2+)</name>
        <dbReference type="ChEBI" id="CHEBI:29035"/>
    </cofactor>
</comment>
<keyword evidence="4 8" id="KW-0479">Metal-binding</keyword>
<keyword evidence="6 8" id="KW-0460">Magnesium</keyword>
<keyword evidence="8" id="KW-0539">Nucleus</keyword>
<dbReference type="GO" id="GO:0046872">
    <property type="term" value="F:metal ion binding"/>
    <property type="evidence" value="ECO:0007669"/>
    <property type="project" value="UniProtKB-KW"/>
</dbReference>
<feature type="region of interest" description="Disordered" evidence="9">
    <location>
        <begin position="155"/>
        <end position="187"/>
    </location>
</feature>
<keyword evidence="12" id="KW-1185">Reference proteome</keyword>
<protein>
    <recommendedName>
        <fullName evidence="8">Fanconi-associated nuclease</fullName>
        <ecNumber evidence="8">3.1.4.1</ecNumber>
    </recommendedName>
</protein>
<evidence type="ECO:0000256" key="9">
    <source>
        <dbReference type="SAM" id="MobiDB-lite"/>
    </source>
</evidence>
<comment type="subcellular location">
    <subcellularLocation>
        <location evidence="8">Nucleus</location>
    </subcellularLocation>
</comment>
<comment type="catalytic activity">
    <reaction evidence="1 8">
        <text>Hydrolytically removes 5'-nucleotides successively from the 3'-hydroxy termini of 3'-hydroxy-terminated oligonucleotides.</text>
        <dbReference type="EC" id="3.1.4.1"/>
    </reaction>
</comment>
<evidence type="ECO:0000256" key="4">
    <source>
        <dbReference type="ARBA" id="ARBA00022723"/>
    </source>
</evidence>
<evidence type="ECO:0000256" key="8">
    <source>
        <dbReference type="RuleBase" id="RU365033"/>
    </source>
</evidence>
<dbReference type="GO" id="GO:0008409">
    <property type="term" value="F:5'-3' exonuclease activity"/>
    <property type="evidence" value="ECO:0007669"/>
    <property type="project" value="TreeGrafter"/>
</dbReference>
<feature type="non-terminal residue" evidence="11">
    <location>
        <position position="1"/>
    </location>
</feature>
<dbReference type="AlphaFoldDB" id="A0AAE0GB54"/>
<evidence type="ECO:0000256" key="1">
    <source>
        <dbReference type="ARBA" id="ARBA00000983"/>
    </source>
</evidence>
<evidence type="ECO:0000259" key="10">
    <source>
        <dbReference type="SMART" id="SM00990"/>
    </source>
</evidence>
<comment type="caution">
    <text evidence="11">The sequence shown here is derived from an EMBL/GenBank/DDBJ whole genome shotgun (WGS) entry which is preliminary data.</text>
</comment>
<dbReference type="GO" id="GO:0005634">
    <property type="term" value="C:nucleus"/>
    <property type="evidence" value="ECO:0007669"/>
    <property type="project" value="UniProtKB-SubCell"/>
</dbReference>
<dbReference type="Gene3D" id="3.40.1350.10">
    <property type="match status" value="1"/>
</dbReference>
<dbReference type="SMART" id="SM00990">
    <property type="entry name" value="VRR_NUC"/>
    <property type="match status" value="1"/>
</dbReference>
<feature type="domain" description="VRR-NUC" evidence="10">
    <location>
        <begin position="527"/>
        <end position="634"/>
    </location>
</feature>
<dbReference type="GO" id="GO:0004528">
    <property type="term" value="F:phosphodiesterase I activity"/>
    <property type="evidence" value="ECO:0007669"/>
    <property type="project" value="UniProtKB-EC"/>
</dbReference>
<feature type="region of interest" description="Disordered" evidence="9">
    <location>
        <begin position="205"/>
        <end position="267"/>
    </location>
</feature>
<evidence type="ECO:0000256" key="7">
    <source>
        <dbReference type="ARBA" id="ARBA00023211"/>
    </source>
</evidence>
<reference evidence="11 12" key="1">
    <citation type="journal article" date="2015" name="Genome Biol. Evol.">
        <title>Comparative Genomics of a Bacterivorous Green Alga Reveals Evolutionary Causalities and Consequences of Phago-Mixotrophic Mode of Nutrition.</title>
        <authorList>
            <person name="Burns J.A."/>
            <person name="Paasch A."/>
            <person name="Narechania A."/>
            <person name="Kim E."/>
        </authorList>
    </citation>
    <scope>NUCLEOTIDE SEQUENCE [LARGE SCALE GENOMIC DNA]</scope>
    <source>
        <strain evidence="11 12">PLY_AMNH</strain>
    </source>
</reference>
<accession>A0AAE0GB54</accession>
<evidence type="ECO:0000256" key="5">
    <source>
        <dbReference type="ARBA" id="ARBA00022801"/>
    </source>
</evidence>
<proteinExistence type="inferred from homology"/>
<feature type="compositionally biased region" description="Basic and acidic residues" evidence="9">
    <location>
        <begin position="233"/>
        <end position="249"/>
    </location>
</feature>
<keyword evidence="3 8" id="KW-0540">Nuclease</keyword>
<name>A0AAE0GB54_9CHLO</name>
<dbReference type="EC" id="3.1.4.1" evidence="8"/>
<keyword evidence="7 8" id="KW-0464">Manganese</keyword>
<evidence type="ECO:0000256" key="2">
    <source>
        <dbReference type="ARBA" id="ARBA00005533"/>
    </source>
</evidence>
<keyword evidence="8" id="KW-0227">DNA damage</keyword>
<evidence type="ECO:0000313" key="11">
    <source>
        <dbReference type="EMBL" id="KAK3274710.1"/>
    </source>
</evidence>
<evidence type="ECO:0000256" key="6">
    <source>
        <dbReference type="ARBA" id="ARBA00022842"/>
    </source>
</evidence>
<gene>
    <name evidence="11" type="ORF">CYMTET_17120</name>
</gene>
<dbReference type="PANTHER" id="PTHR15749:SF4">
    <property type="entry name" value="FANCONI-ASSOCIATED NUCLEASE 1"/>
    <property type="match status" value="1"/>
</dbReference>
<dbReference type="InterPro" id="IPR011856">
    <property type="entry name" value="tRNA_endonuc-like_dom_sf"/>
</dbReference>
<evidence type="ECO:0000256" key="3">
    <source>
        <dbReference type="ARBA" id="ARBA00022722"/>
    </source>
</evidence>
<comment type="similarity">
    <text evidence="2 8">Belongs to the FAN1 family.</text>
</comment>
<dbReference type="Pfam" id="PF08774">
    <property type="entry name" value="VRR_NUC"/>
    <property type="match status" value="1"/>
</dbReference>
<sequence length="635" mass="68352">SLLVRPVKQQQSEPAGTYCAPTVKRAVSSNPLVARLFNILGPCLLVCTAPASTFRRIHCAVLMLSGYSPPDAAALLHQDIARIRFAGPSAAQLAPECTPAPCTCSSPPHASLRLTPAWLDEQQAALALLDELDLAAVSGDAERAYAALHSAASGLLPGNNEEAASQPREDDGVVPSPMGERCRGEAEGLRCGGGAVESLDHREGAASCTDAQRDEAAPRGACGGDSASMRSSLARDDFPLEAEGDRDGGGARARGGSLGSSSGPSNASSVCLKCGKGVLAMGARAALHPHRLLYRAVLRGVGLLEREREYENALHYLGILVGLDAAAVSAIPNTAVSEAHFRYCSDLEHLGCKEEALTAATKVLATVSALTQPVRLALERACIRLSVPPRRWRKPVFRELREAPQLVVKHSGRVRDGTGGGKGWEDGSGARISVEGVVLAHYARESWRGGHTENGIFMTLFGILLWQEIFAPVHGGFLCHLQAASRMLLSELWTLLLDFTNLWTSRGPAIEARLRTIEHTGFVEFKAEVQRCWELHEGQQCRGVAWQQYNKHDLAEMAGCLGGKVVAGLLRVLAQDYDAWAGGMPDLFLYQPMQRRARLVEVKGPGDKLSDRQRVSIDYLLRLEADVWVAHVEEE</sequence>
<dbReference type="Proteomes" id="UP001190700">
    <property type="component" value="Unassembled WGS sequence"/>
</dbReference>
<dbReference type="GO" id="GO:0036297">
    <property type="term" value="P:interstrand cross-link repair"/>
    <property type="evidence" value="ECO:0007669"/>
    <property type="project" value="InterPro"/>
</dbReference>
<dbReference type="PANTHER" id="PTHR15749">
    <property type="entry name" value="FANCONI-ASSOCIATED NUCLEASE 1"/>
    <property type="match status" value="1"/>
</dbReference>
<dbReference type="GO" id="GO:0070336">
    <property type="term" value="F:flap-structured DNA binding"/>
    <property type="evidence" value="ECO:0007669"/>
    <property type="project" value="TreeGrafter"/>
</dbReference>
<dbReference type="EMBL" id="LGRX02007565">
    <property type="protein sequence ID" value="KAK3274710.1"/>
    <property type="molecule type" value="Genomic_DNA"/>
</dbReference>
<dbReference type="InterPro" id="IPR014883">
    <property type="entry name" value="VRR_NUC"/>
</dbReference>
<dbReference type="GO" id="GO:0017108">
    <property type="term" value="F:5'-flap endonuclease activity"/>
    <property type="evidence" value="ECO:0007669"/>
    <property type="project" value="TreeGrafter"/>
</dbReference>
<organism evidence="11 12">
    <name type="scientific">Cymbomonas tetramitiformis</name>
    <dbReference type="NCBI Taxonomy" id="36881"/>
    <lineage>
        <taxon>Eukaryota</taxon>
        <taxon>Viridiplantae</taxon>
        <taxon>Chlorophyta</taxon>
        <taxon>Pyramimonadophyceae</taxon>
        <taxon>Pyramimonadales</taxon>
        <taxon>Pyramimonadaceae</taxon>
        <taxon>Cymbomonas</taxon>
    </lineage>
</organism>
<dbReference type="InterPro" id="IPR033315">
    <property type="entry name" value="Fan1-like"/>
</dbReference>
<evidence type="ECO:0000313" key="12">
    <source>
        <dbReference type="Proteomes" id="UP001190700"/>
    </source>
</evidence>
<comment type="function">
    <text evidence="8">Nuclease required for the repair of DNA interstrand cross-links (ICL). Acts as a 5'-3' exonuclease that anchors at a cut end of DNA and cleaves DNA successively at every third nucleotide, allowing to excise an ICL from one strand through flanking incisions.</text>
</comment>
<keyword evidence="8" id="KW-0234">DNA repair</keyword>
<keyword evidence="5 8" id="KW-0378">Hydrolase</keyword>